<dbReference type="Pfam" id="PF13424">
    <property type="entry name" value="TPR_12"/>
    <property type="match status" value="1"/>
</dbReference>
<dbReference type="PANTHER" id="PTHR46082:SF6">
    <property type="entry name" value="AAA+ ATPASE DOMAIN-CONTAINING PROTEIN-RELATED"/>
    <property type="match status" value="1"/>
</dbReference>
<proteinExistence type="predicted"/>
<accession>A0A6L3WBT5</accession>
<dbReference type="InterPro" id="IPR011990">
    <property type="entry name" value="TPR-like_helical_dom_sf"/>
</dbReference>
<dbReference type="InterPro" id="IPR027417">
    <property type="entry name" value="P-loop_NTPase"/>
</dbReference>
<dbReference type="InterPro" id="IPR053137">
    <property type="entry name" value="NLR-like"/>
</dbReference>
<dbReference type="Pfam" id="PF25000">
    <property type="entry name" value="DUF7779"/>
    <property type="match status" value="1"/>
</dbReference>
<organism evidence="2 3">
    <name type="scientific">Actinomadura montaniterrae</name>
    <dbReference type="NCBI Taxonomy" id="1803903"/>
    <lineage>
        <taxon>Bacteria</taxon>
        <taxon>Bacillati</taxon>
        <taxon>Actinomycetota</taxon>
        <taxon>Actinomycetes</taxon>
        <taxon>Streptosporangiales</taxon>
        <taxon>Thermomonosporaceae</taxon>
        <taxon>Actinomadura</taxon>
    </lineage>
</organism>
<sequence length="625" mass="66594">MVALHGLGGAGKTSVAVEYAHRHQHEYGLVWQVEAEEPATLTAQFAQLAALLGARQIADAADPVHQVHAALAARSDRWLLLLDNIPNQRAIREVLPPTGNGDVLATSRSGHWPTEAGMPVPVLRQGDAAGFLLARTEQTDRAAAQELAQELGALPLAMEQAAAYILATGKTLRAYLDLLALHRVTVLSHGDPQGYDARVASTWSVAFDRLEQTTPTAIALLRLLACYAPDAIPLNLLFPTEHASLAAPAGQGGLDAEEATVATQTAALCRPLALDEAVVALGNYSLISPPVDGTVSVHRLVQAVTLDALTPTARAAWRNTAATHLEQAFPDDPTARPHWAACAALLPHARAVLPPDSRGFLAVLDYLCASGDYRTAVSLHHARHRHRVATLGPDHPQTLIAHTNLVFWTGEAGDVVAARDEFAALLPQHERAFGTDHSNTLTARANLARFTGLAGDPSAACDQYAALLPHYERAFGVAHPDTLTARANLAFLTGKAGDAIAARDEFAALLPHYERAFGVAHPETLTIRAHLGQFTMKAGDLSAARDQYAALLQDRERVSGPDHPQTLTARANLAFLTGKAGDPVAACAQFTALLPDLERVYGPDHPHTLGARTQLARWSKPELAS</sequence>
<dbReference type="PANTHER" id="PTHR46082">
    <property type="entry name" value="ATP/GTP-BINDING PROTEIN-RELATED"/>
    <property type="match status" value="1"/>
</dbReference>
<protein>
    <submittedName>
        <fullName evidence="2">Tetratricopeptide repeat protein</fullName>
    </submittedName>
</protein>
<dbReference type="PRINTS" id="PR00364">
    <property type="entry name" value="DISEASERSIST"/>
</dbReference>
<evidence type="ECO:0000313" key="3">
    <source>
        <dbReference type="Proteomes" id="UP000483004"/>
    </source>
</evidence>
<evidence type="ECO:0000313" key="2">
    <source>
        <dbReference type="EMBL" id="KAB2390485.1"/>
    </source>
</evidence>
<dbReference type="Gene3D" id="1.25.40.10">
    <property type="entry name" value="Tetratricopeptide repeat domain"/>
    <property type="match status" value="2"/>
</dbReference>
<dbReference type="EMBL" id="WBMR01000001">
    <property type="protein sequence ID" value="KAB2390485.1"/>
    <property type="molecule type" value="Genomic_DNA"/>
</dbReference>
<dbReference type="AlphaFoldDB" id="A0A6L3WBT5"/>
<feature type="domain" description="DUF7779" evidence="1">
    <location>
        <begin position="210"/>
        <end position="312"/>
    </location>
</feature>
<comment type="caution">
    <text evidence="2">The sequence shown here is derived from an EMBL/GenBank/DDBJ whole genome shotgun (WGS) entry which is preliminary data.</text>
</comment>
<gene>
    <name evidence="2" type="ORF">F9B16_01260</name>
</gene>
<dbReference type="SUPFAM" id="SSF48452">
    <property type="entry name" value="TPR-like"/>
    <property type="match status" value="2"/>
</dbReference>
<dbReference type="SUPFAM" id="SSF52540">
    <property type="entry name" value="P-loop containing nucleoside triphosphate hydrolases"/>
    <property type="match status" value="1"/>
</dbReference>
<name>A0A6L3WBT5_9ACTN</name>
<dbReference type="Pfam" id="PF13374">
    <property type="entry name" value="TPR_10"/>
    <property type="match status" value="1"/>
</dbReference>
<keyword evidence="3" id="KW-1185">Reference proteome</keyword>
<dbReference type="InterPro" id="IPR056681">
    <property type="entry name" value="DUF7779"/>
</dbReference>
<dbReference type="OrthoDB" id="3885120at2"/>
<reference evidence="2 3" key="1">
    <citation type="submission" date="2019-09" db="EMBL/GenBank/DDBJ databases">
        <title>Actinomadura physcomitrii sp. nov., a novel actinomycete isolated from moss [Physcomitrium sphaericum (Ludw) Fuernr].</title>
        <authorList>
            <person name="Liu C."/>
            <person name="Zhuang X."/>
        </authorList>
    </citation>
    <scope>NUCLEOTIDE SEQUENCE [LARGE SCALE GENOMIC DNA]</scope>
    <source>
        <strain evidence="2 3">CYP1-1B</strain>
    </source>
</reference>
<dbReference type="Gene3D" id="3.40.50.300">
    <property type="entry name" value="P-loop containing nucleotide triphosphate hydrolases"/>
    <property type="match status" value="1"/>
</dbReference>
<dbReference type="Proteomes" id="UP000483004">
    <property type="component" value="Unassembled WGS sequence"/>
</dbReference>
<evidence type="ECO:0000259" key="1">
    <source>
        <dbReference type="Pfam" id="PF25000"/>
    </source>
</evidence>